<feature type="region of interest" description="Disordered" evidence="1">
    <location>
        <begin position="25"/>
        <end position="128"/>
    </location>
</feature>
<dbReference type="AlphaFoldDB" id="A0AA39NTS3"/>
<feature type="compositionally biased region" description="Basic residues" evidence="1">
    <location>
        <begin position="62"/>
        <end position="71"/>
    </location>
</feature>
<sequence length="240" mass="26415">MPAPAQPHPLKVSSTQLTLIVKSSVPSTQRVKSKPVVPSKLAAKPQSKPVSTTAKPVTKATKSIKPHRQIIHSRSPSPTDIKPVLQKTDEESKEEQYDEDSVDEDKEDSDVEDAVEGEEGVISGKDKVTTGINQEMTMSSLPSIVAIILMYAAAMVEDMIFDALEHEGPYVASLSLLFASVMPYLYSERLISPAELPAVTWLEQVYKSFSSFFMPQVNTDEAFALFGNREFGLRKMIEAV</sequence>
<evidence type="ECO:0000313" key="2">
    <source>
        <dbReference type="EMBL" id="KAK0471722.1"/>
    </source>
</evidence>
<proteinExistence type="predicted"/>
<protein>
    <submittedName>
        <fullName evidence="2">Uncharacterized protein</fullName>
    </submittedName>
</protein>
<dbReference type="Proteomes" id="UP001175227">
    <property type="component" value="Unassembled WGS sequence"/>
</dbReference>
<name>A0AA39NTS3_9AGAR</name>
<comment type="caution">
    <text evidence="2">The sequence shown here is derived from an EMBL/GenBank/DDBJ whole genome shotgun (WGS) entry which is preliminary data.</text>
</comment>
<keyword evidence="3" id="KW-1185">Reference proteome</keyword>
<evidence type="ECO:0000313" key="3">
    <source>
        <dbReference type="Proteomes" id="UP001175227"/>
    </source>
</evidence>
<reference evidence="2" key="1">
    <citation type="submission" date="2023-06" db="EMBL/GenBank/DDBJ databases">
        <authorList>
            <consortium name="Lawrence Berkeley National Laboratory"/>
            <person name="Ahrendt S."/>
            <person name="Sahu N."/>
            <person name="Indic B."/>
            <person name="Wong-Bajracharya J."/>
            <person name="Merenyi Z."/>
            <person name="Ke H.-M."/>
            <person name="Monk M."/>
            <person name="Kocsube S."/>
            <person name="Drula E."/>
            <person name="Lipzen A."/>
            <person name="Balint B."/>
            <person name="Henrissat B."/>
            <person name="Andreopoulos B."/>
            <person name="Martin F.M."/>
            <person name="Harder C.B."/>
            <person name="Rigling D."/>
            <person name="Ford K.L."/>
            <person name="Foster G.D."/>
            <person name="Pangilinan J."/>
            <person name="Papanicolaou A."/>
            <person name="Barry K."/>
            <person name="LaButti K."/>
            <person name="Viragh M."/>
            <person name="Koriabine M."/>
            <person name="Yan M."/>
            <person name="Riley R."/>
            <person name="Champramary S."/>
            <person name="Plett K.L."/>
            <person name="Tsai I.J."/>
            <person name="Slot J."/>
            <person name="Sipos G."/>
            <person name="Plett J."/>
            <person name="Nagy L.G."/>
            <person name="Grigoriev I.V."/>
        </authorList>
    </citation>
    <scope>NUCLEOTIDE SEQUENCE</scope>
    <source>
        <strain evidence="2">ICMP 16352</strain>
    </source>
</reference>
<gene>
    <name evidence="2" type="ORF">IW261DRAFT_1571787</name>
</gene>
<dbReference type="EMBL" id="JAUEPR010000048">
    <property type="protein sequence ID" value="KAK0471722.1"/>
    <property type="molecule type" value="Genomic_DNA"/>
</dbReference>
<feature type="compositionally biased region" description="Acidic residues" evidence="1">
    <location>
        <begin position="91"/>
        <end position="119"/>
    </location>
</feature>
<evidence type="ECO:0000256" key="1">
    <source>
        <dbReference type="SAM" id="MobiDB-lite"/>
    </source>
</evidence>
<accession>A0AA39NTS3</accession>
<organism evidence="2 3">
    <name type="scientific">Armillaria novae-zelandiae</name>
    <dbReference type="NCBI Taxonomy" id="153914"/>
    <lineage>
        <taxon>Eukaryota</taxon>
        <taxon>Fungi</taxon>
        <taxon>Dikarya</taxon>
        <taxon>Basidiomycota</taxon>
        <taxon>Agaricomycotina</taxon>
        <taxon>Agaricomycetes</taxon>
        <taxon>Agaricomycetidae</taxon>
        <taxon>Agaricales</taxon>
        <taxon>Marasmiineae</taxon>
        <taxon>Physalacriaceae</taxon>
        <taxon>Armillaria</taxon>
    </lineage>
</organism>